<keyword evidence="11" id="KW-0630">Potassium</keyword>
<feature type="transmembrane region" description="Helical" evidence="17">
    <location>
        <begin position="525"/>
        <end position="542"/>
    </location>
</feature>
<comment type="similarity">
    <text evidence="2">Belongs to the Ca(2+):cation antiporter (CaCA) (TC 2.A.19) family. SLC24A subfamily.</text>
</comment>
<feature type="domain" description="Sodium/calcium exchanger membrane region" evidence="18">
    <location>
        <begin position="457"/>
        <end position="608"/>
    </location>
</feature>
<dbReference type="InterPro" id="IPR004481">
    <property type="entry name" value="K/Na/Ca-exchanger"/>
</dbReference>
<keyword evidence="13" id="KW-0915">Sodium</keyword>
<evidence type="ECO:0000256" key="10">
    <source>
        <dbReference type="ARBA" id="ARBA00022847"/>
    </source>
</evidence>
<dbReference type="PANTHER" id="PTHR10846:SF73">
    <property type="entry name" value="SODIUM_CALCIUM EXCHANGER MEMBRANE REGION DOMAIN-CONTAINING PROTEIN"/>
    <property type="match status" value="1"/>
</dbReference>
<evidence type="ECO:0000256" key="6">
    <source>
        <dbReference type="ARBA" id="ARBA00022568"/>
    </source>
</evidence>
<keyword evidence="6" id="KW-0109">Calcium transport</keyword>
<dbReference type="InterPro" id="IPR044880">
    <property type="entry name" value="NCX_ion-bd_dom_sf"/>
</dbReference>
<keyword evidence="20" id="KW-1185">Reference proteome</keyword>
<evidence type="ECO:0000256" key="17">
    <source>
        <dbReference type="SAM" id="Phobius"/>
    </source>
</evidence>
<evidence type="ECO:0000256" key="5">
    <source>
        <dbReference type="ARBA" id="ARBA00022538"/>
    </source>
</evidence>
<evidence type="ECO:0000313" key="20">
    <source>
        <dbReference type="Proteomes" id="UP000053240"/>
    </source>
</evidence>
<organism evidence="19 20">
    <name type="scientific">Papilio machaon</name>
    <name type="common">Old World swallowtail butterfly</name>
    <dbReference type="NCBI Taxonomy" id="76193"/>
    <lineage>
        <taxon>Eukaryota</taxon>
        <taxon>Metazoa</taxon>
        <taxon>Ecdysozoa</taxon>
        <taxon>Arthropoda</taxon>
        <taxon>Hexapoda</taxon>
        <taxon>Insecta</taxon>
        <taxon>Pterygota</taxon>
        <taxon>Neoptera</taxon>
        <taxon>Endopterygota</taxon>
        <taxon>Lepidoptera</taxon>
        <taxon>Glossata</taxon>
        <taxon>Ditrysia</taxon>
        <taxon>Papilionoidea</taxon>
        <taxon>Papilionidae</taxon>
        <taxon>Papilioninae</taxon>
        <taxon>Papilio</taxon>
    </lineage>
</organism>
<dbReference type="GO" id="GO:0005262">
    <property type="term" value="F:calcium channel activity"/>
    <property type="evidence" value="ECO:0007669"/>
    <property type="project" value="TreeGrafter"/>
</dbReference>
<evidence type="ECO:0000259" key="18">
    <source>
        <dbReference type="Pfam" id="PF01699"/>
    </source>
</evidence>
<dbReference type="InParanoid" id="A0A194QVK3"/>
<proteinExistence type="inferred from homology"/>
<feature type="transmembrane region" description="Helical" evidence="17">
    <location>
        <begin position="324"/>
        <end position="344"/>
    </location>
</feature>
<evidence type="ECO:0000256" key="4">
    <source>
        <dbReference type="ARBA" id="ARBA00022449"/>
    </source>
</evidence>
<feature type="transmembrane region" description="Helical" evidence="17">
    <location>
        <begin position="266"/>
        <end position="288"/>
    </location>
</feature>
<keyword evidence="10" id="KW-0769">Symport</keyword>
<feature type="transmembrane region" description="Helical" evidence="17">
    <location>
        <begin position="37"/>
        <end position="58"/>
    </location>
</feature>
<evidence type="ECO:0000256" key="13">
    <source>
        <dbReference type="ARBA" id="ARBA00023053"/>
    </source>
</evidence>
<dbReference type="GO" id="GO:0005886">
    <property type="term" value="C:plasma membrane"/>
    <property type="evidence" value="ECO:0007669"/>
    <property type="project" value="TreeGrafter"/>
</dbReference>
<dbReference type="AlphaFoldDB" id="A0A194QVK3"/>
<feature type="transmembrane region" description="Helical" evidence="17">
    <location>
        <begin position="160"/>
        <end position="178"/>
    </location>
</feature>
<dbReference type="Pfam" id="PF01699">
    <property type="entry name" value="Na_Ca_ex"/>
    <property type="match status" value="2"/>
</dbReference>
<accession>A0A194QVK3</accession>
<keyword evidence="16" id="KW-0739">Sodium transport</keyword>
<dbReference type="InterPro" id="IPR004837">
    <property type="entry name" value="NaCa_Exmemb"/>
</dbReference>
<dbReference type="GO" id="GO:0008273">
    <property type="term" value="F:calcium, potassium:sodium antiporter activity"/>
    <property type="evidence" value="ECO:0007669"/>
    <property type="project" value="TreeGrafter"/>
</dbReference>
<dbReference type="FunFam" id="1.20.1420.30:FF:000009">
    <property type="entry name" value="sodium/potassium/calcium exchanger 5 isoform X2"/>
    <property type="match status" value="1"/>
</dbReference>
<feature type="transmembrane region" description="Helical" evidence="17">
    <location>
        <begin position="457"/>
        <end position="480"/>
    </location>
</feature>
<evidence type="ECO:0000256" key="7">
    <source>
        <dbReference type="ARBA" id="ARBA00022692"/>
    </source>
</evidence>
<dbReference type="Proteomes" id="UP000053240">
    <property type="component" value="Unassembled WGS sequence"/>
</dbReference>
<gene>
    <name evidence="19" type="ORF">RR48_15495</name>
</gene>
<name>A0A194QVK3_PAPMA</name>
<dbReference type="GO" id="GO:0015293">
    <property type="term" value="F:symporter activity"/>
    <property type="evidence" value="ECO:0007669"/>
    <property type="project" value="UniProtKB-KW"/>
</dbReference>
<evidence type="ECO:0000256" key="16">
    <source>
        <dbReference type="ARBA" id="ARBA00023201"/>
    </source>
</evidence>
<evidence type="ECO:0000256" key="14">
    <source>
        <dbReference type="ARBA" id="ARBA00023065"/>
    </source>
</evidence>
<dbReference type="GO" id="GO:0006874">
    <property type="term" value="P:intracellular calcium ion homeostasis"/>
    <property type="evidence" value="ECO:0007669"/>
    <property type="project" value="TreeGrafter"/>
</dbReference>
<reference evidence="19 20" key="1">
    <citation type="journal article" date="2015" name="Nat. Commun.">
        <title>Outbred genome sequencing and CRISPR/Cas9 gene editing in butterflies.</title>
        <authorList>
            <person name="Li X."/>
            <person name="Fan D."/>
            <person name="Zhang W."/>
            <person name="Liu G."/>
            <person name="Zhang L."/>
            <person name="Zhao L."/>
            <person name="Fang X."/>
            <person name="Chen L."/>
            <person name="Dong Y."/>
            <person name="Chen Y."/>
            <person name="Ding Y."/>
            <person name="Zhao R."/>
            <person name="Feng M."/>
            <person name="Zhu Y."/>
            <person name="Feng Y."/>
            <person name="Jiang X."/>
            <person name="Zhu D."/>
            <person name="Xiang H."/>
            <person name="Feng X."/>
            <person name="Li S."/>
            <person name="Wang J."/>
            <person name="Zhang G."/>
            <person name="Kronforst M.R."/>
            <person name="Wang W."/>
        </authorList>
    </citation>
    <scope>NUCLEOTIDE SEQUENCE [LARGE SCALE GENOMIC DNA]</scope>
    <source>
        <strain evidence="19">Ya'a_city_454_Pm</strain>
        <tissue evidence="19">Whole body</tissue>
    </source>
</reference>
<evidence type="ECO:0000256" key="2">
    <source>
        <dbReference type="ARBA" id="ARBA00005364"/>
    </source>
</evidence>
<keyword evidence="12 17" id="KW-1133">Transmembrane helix</keyword>
<feature type="transmembrane region" description="Helical" evidence="17">
    <location>
        <begin position="562"/>
        <end position="581"/>
    </location>
</feature>
<protein>
    <submittedName>
        <fullName evidence="19">Sodium/potassium/calcium exchanger 5</fullName>
    </submittedName>
</protein>
<comment type="subcellular location">
    <subcellularLocation>
        <location evidence="1">Membrane</location>
        <topology evidence="1">Multi-pass membrane protein</topology>
    </subcellularLocation>
</comment>
<evidence type="ECO:0000256" key="9">
    <source>
        <dbReference type="ARBA" id="ARBA00022837"/>
    </source>
</evidence>
<feature type="transmembrane region" description="Helical" evidence="17">
    <location>
        <begin position="492"/>
        <end position="513"/>
    </location>
</feature>
<dbReference type="STRING" id="76193.A0A194QVK3"/>
<keyword evidence="14" id="KW-0406">Ion transport</keyword>
<dbReference type="NCBIfam" id="TIGR00367">
    <property type="entry name" value="calcium/sodium antiporter"/>
    <property type="match status" value="1"/>
</dbReference>
<keyword evidence="8" id="KW-0732">Signal</keyword>
<dbReference type="Gene3D" id="1.20.1420.30">
    <property type="entry name" value="NCX, central ion-binding region"/>
    <property type="match status" value="2"/>
</dbReference>
<keyword evidence="5" id="KW-0633">Potassium transport</keyword>
<dbReference type="EMBL" id="KQ461108">
    <property type="protein sequence ID" value="KPJ09354.1"/>
    <property type="molecule type" value="Genomic_DNA"/>
</dbReference>
<keyword evidence="4" id="KW-0050">Antiport</keyword>
<evidence type="ECO:0000256" key="1">
    <source>
        <dbReference type="ARBA" id="ARBA00004141"/>
    </source>
</evidence>
<keyword evidence="9" id="KW-0106">Calcium</keyword>
<feature type="domain" description="Sodium/calcium exchanger membrane region" evidence="18">
    <location>
        <begin position="167"/>
        <end position="343"/>
    </location>
</feature>
<evidence type="ECO:0000256" key="12">
    <source>
        <dbReference type="ARBA" id="ARBA00022989"/>
    </source>
</evidence>
<evidence type="ECO:0000256" key="15">
    <source>
        <dbReference type="ARBA" id="ARBA00023136"/>
    </source>
</evidence>
<evidence type="ECO:0000256" key="3">
    <source>
        <dbReference type="ARBA" id="ARBA00022448"/>
    </source>
</evidence>
<feature type="transmembrane region" description="Helical" evidence="17">
    <location>
        <begin position="300"/>
        <end position="318"/>
    </location>
</feature>
<sequence>MRSESGRAVLMPNMPGDVHIPDVLDEARWTTRFRSKYRVAIVVRTVAFFLIPLIYFLLAGRTSSQGRRLYIITGRFEEASASRRLLAAVGRSEEKSASQRPLTAVVNRALSNNCTPAAILEFPSDGLTRMQRKSPGSISSFTHCTTFIALTAGIGTRQGFVVVHCALAVYCCVLLAAVCEDYFVPAIEMLCAHSKFRAYVLHGGKITKGSIVLVIDSFFLIEIVRNAEGLQMSADVAGATLMAAASSSPELFISCVGTFVTEGDLGVGAVVGSAVFNVLAVPACCALLASRVVELDRWAVSRDCLVYALAVVVLVLALRDNVVYWHEALALVLMYAIYILAMVFNERLVRLVRGSCGYLCKPKLYSEITPLLVNGKCGDGDVPVEGRGCYSQRGIVIEKSVSTDSECPVWDHDSPLRCPGAGASCARWALWACTWPVTAALWATVPDCRRRPALCPLAFAVCVIWIGAASYLLAWIITILGDTLDVPDSVTGLTVLAAGTSLPEAVSSVLVTNRGHGTMGLSNSIGSNTFDILLCLGLPWLIKSLYFPAVPGNFWIMINSGGLMYSAAALLSTLALLYTALAADSFRLRRRTGVACALAYAAYLALAVLLELNVLVDVNPPVCNH</sequence>
<dbReference type="PANTHER" id="PTHR10846">
    <property type="entry name" value="SODIUM/POTASSIUM/CALCIUM EXCHANGER"/>
    <property type="match status" value="1"/>
</dbReference>
<keyword evidence="15 17" id="KW-0472">Membrane</keyword>
<evidence type="ECO:0000256" key="11">
    <source>
        <dbReference type="ARBA" id="ARBA00022958"/>
    </source>
</evidence>
<keyword evidence="7 17" id="KW-0812">Transmembrane</keyword>
<feature type="transmembrane region" description="Helical" evidence="17">
    <location>
        <begin position="593"/>
        <end position="616"/>
    </location>
</feature>
<evidence type="ECO:0000256" key="8">
    <source>
        <dbReference type="ARBA" id="ARBA00022729"/>
    </source>
</evidence>
<keyword evidence="3" id="KW-0813">Transport</keyword>
<evidence type="ECO:0000313" key="19">
    <source>
        <dbReference type="EMBL" id="KPJ09354.1"/>
    </source>
</evidence>